<comment type="caution">
    <text evidence="1">The sequence shown here is derived from an EMBL/GenBank/DDBJ whole genome shotgun (WGS) entry which is preliminary data.</text>
</comment>
<dbReference type="Proteomes" id="UP000605986">
    <property type="component" value="Unassembled WGS sequence"/>
</dbReference>
<evidence type="ECO:0000313" key="2">
    <source>
        <dbReference type="Proteomes" id="UP000605986"/>
    </source>
</evidence>
<proteinExistence type="predicted"/>
<name>A0A8H4NDZ3_9HYPO</name>
<accession>A0A8H4NDZ3</accession>
<organism evidence="1 2">
    <name type="scientific">Fusarium austroafricanum</name>
    <dbReference type="NCBI Taxonomy" id="2364996"/>
    <lineage>
        <taxon>Eukaryota</taxon>
        <taxon>Fungi</taxon>
        <taxon>Dikarya</taxon>
        <taxon>Ascomycota</taxon>
        <taxon>Pezizomycotina</taxon>
        <taxon>Sordariomycetes</taxon>
        <taxon>Hypocreomycetidae</taxon>
        <taxon>Hypocreales</taxon>
        <taxon>Nectriaceae</taxon>
        <taxon>Fusarium</taxon>
        <taxon>Fusarium concolor species complex</taxon>
    </lineage>
</organism>
<dbReference type="AlphaFoldDB" id="A0A8H4NDZ3"/>
<protein>
    <submittedName>
        <fullName evidence="1">C6 finger domain protein</fullName>
    </submittedName>
</protein>
<dbReference type="OrthoDB" id="199238at2759"/>
<evidence type="ECO:0000313" key="1">
    <source>
        <dbReference type="EMBL" id="KAF4423713.1"/>
    </source>
</evidence>
<keyword evidence="2" id="KW-1185">Reference proteome</keyword>
<sequence>MRSAPRAGDVRDCPLIATTDLGSSGNPPVLTSLVERQRSRSRQNHISCGRVVPAHLANVNIGQPASSCFNGWSTEQVTPGEAESCRANPALWAGVEALMSTSHDCCKISSLSRVGHAISLTSSYIDLPSSLDDPEMCQQIMVVLTQVSLRAGYAWSHLLAQMLSYAEQLLPQVWHLPRDEHSVQTRLLEVLGGLDMDIWILGRRSPPLHIWARYCSGRQGVEEITGLPRPLLDLIAQVSQQGNVMADLEHYLDSLDSSLAQHQVYTWQCFALAALYYQYRHFTPWRDAQSLLDKIAAILCQLHQTMHKSNIRALIWPTDVLLKVSTPDQSKTVLYHDLTPYDLMQQVWKLQATNKEDEIDSILAQQFIDYGLCNIHYIKSYKNFIRLANFQPPKGLLSTPTRGPSAPFLSWNMCLNFSTATSPLSMSKCAATSAGMPRLPWTSPTSLLNVKEAKT</sequence>
<gene>
    <name evidence="1" type="ORF">F53441_14257</name>
</gene>
<feature type="non-terminal residue" evidence="1">
    <location>
        <position position="1"/>
    </location>
</feature>
<dbReference type="EMBL" id="JAADJG010001148">
    <property type="protein sequence ID" value="KAF4423713.1"/>
    <property type="molecule type" value="Genomic_DNA"/>
</dbReference>
<reference evidence="1" key="1">
    <citation type="submission" date="2020-01" db="EMBL/GenBank/DDBJ databases">
        <title>Identification and distribution of gene clusters putatively required for synthesis of sphingolipid metabolism inhibitors in phylogenetically diverse species of the filamentous fungus Fusarium.</title>
        <authorList>
            <person name="Kim H.-S."/>
            <person name="Busman M."/>
            <person name="Brown D.W."/>
            <person name="Divon H."/>
            <person name="Uhlig S."/>
            <person name="Proctor R.H."/>
        </authorList>
    </citation>
    <scope>NUCLEOTIDE SEQUENCE</scope>
    <source>
        <strain evidence="1">NRRL 53441</strain>
    </source>
</reference>